<dbReference type="EMBL" id="KZ805553">
    <property type="protein sequence ID" value="PVH94053.1"/>
    <property type="molecule type" value="Genomic_DNA"/>
</dbReference>
<gene>
    <name evidence="1" type="ORF">DM02DRAFT_634039</name>
</gene>
<organism evidence="1 2">
    <name type="scientific">Periconia macrospinosa</name>
    <dbReference type="NCBI Taxonomy" id="97972"/>
    <lineage>
        <taxon>Eukaryota</taxon>
        <taxon>Fungi</taxon>
        <taxon>Dikarya</taxon>
        <taxon>Ascomycota</taxon>
        <taxon>Pezizomycotina</taxon>
        <taxon>Dothideomycetes</taxon>
        <taxon>Pleosporomycetidae</taxon>
        <taxon>Pleosporales</taxon>
        <taxon>Massarineae</taxon>
        <taxon>Periconiaceae</taxon>
        <taxon>Periconia</taxon>
    </lineage>
</organism>
<dbReference type="AlphaFoldDB" id="A0A2V1D951"/>
<keyword evidence="2" id="KW-1185">Reference proteome</keyword>
<protein>
    <submittedName>
        <fullName evidence="1">Uncharacterized protein</fullName>
    </submittedName>
</protein>
<accession>A0A2V1D951</accession>
<reference evidence="1 2" key="1">
    <citation type="journal article" date="2018" name="Sci. Rep.">
        <title>Comparative genomics provides insights into the lifestyle and reveals functional heterogeneity of dark septate endophytic fungi.</title>
        <authorList>
            <person name="Knapp D.G."/>
            <person name="Nemeth J.B."/>
            <person name="Barry K."/>
            <person name="Hainaut M."/>
            <person name="Henrissat B."/>
            <person name="Johnson J."/>
            <person name="Kuo A."/>
            <person name="Lim J.H.P."/>
            <person name="Lipzen A."/>
            <person name="Nolan M."/>
            <person name="Ohm R.A."/>
            <person name="Tamas L."/>
            <person name="Grigoriev I.V."/>
            <person name="Spatafora J.W."/>
            <person name="Nagy L.G."/>
            <person name="Kovacs G.M."/>
        </authorList>
    </citation>
    <scope>NUCLEOTIDE SEQUENCE [LARGE SCALE GENOMIC DNA]</scope>
    <source>
        <strain evidence="1 2">DSE2036</strain>
    </source>
</reference>
<dbReference type="Proteomes" id="UP000244855">
    <property type="component" value="Unassembled WGS sequence"/>
</dbReference>
<proteinExistence type="predicted"/>
<name>A0A2V1D951_9PLEO</name>
<sequence>MPSWTLWVQLQDGTTGDFQAGGAMYTGWTNLFPTSTSEYKITRRTIIMESWRANMLRFNYLGGQSLISSVTQHRFVRRVRLAGFVKNYACRVFATGMPAEAREEDEAFDNNLLEDDICFDEVIFGGEIDDECVISEENSAQNEADDVFFDRFMHQASRTHKEKKPIKELLPTYSQKI</sequence>
<evidence type="ECO:0000313" key="2">
    <source>
        <dbReference type="Proteomes" id="UP000244855"/>
    </source>
</evidence>
<evidence type="ECO:0000313" key="1">
    <source>
        <dbReference type="EMBL" id="PVH94053.1"/>
    </source>
</evidence>
<dbReference type="OrthoDB" id="3848087at2759"/>